<dbReference type="GO" id="GO:0019706">
    <property type="term" value="F:protein-cysteine S-palmitoyltransferase activity"/>
    <property type="evidence" value="ECO:0007669"/>
    <property type="project" value="UniProtKB-EC"/>
</dbReference>
<comment type="caution">
    <text evidence="13">The sequence shown here is derived from an EMBL/GenBank/DDBJ whole genome shotgun (WGS) entry which is preliminary data.</text>
</comment>
<feature type="transmembrane region" description="Helical" evidence="10">
    <location>
        <begin position="294"/>
        <end position="315"/>
    </location>
</feature>
<evidence type="ECO:0000259" key="12">
    <source>
        <dbReference type="Pfam" id="PF01529"/>
    </source>
</evidence>
<evidence type="ECO:0000256" key="8">
    <source>
        <dbReference type="ARBA" id="ARBA00023315"/>
    </source>
</evidence>
<dbReference type="EMBL" id="BQKY01000016">
    <property type="protein sequence ID" value="GJN94078.1"/>
    <property type="molecule type" value="Genomic_DNA"/>
</dbReference>
<evidence type="ECO:0000256" key="1">
    <source>
        <dbReference type="ARBA" id="ARBA00004141"/>
    </source>
</evidence>
<dbReference type="GO" id="GO:0005794">
    <property type="term" value="C:Golgi apparatus"/>
    <property type="evidence" value="ECO:0007669"/>
    <property type="project" value="TreeGrafter"/>
</dbReference>
<dbReference type="PANTHER" id="PTHR22883">
    <property type="entry name" value="ZINC FINGER DHHC DOMAIN CONTAINING PROTEIN"/>
    <property type="match status" value="1"/>
</dbReference>
<gene>
    <name evidence="13" type="ORF">Rhopal_007142-T1</name>
</gene>
<evidence type="ECO:0000313" key="14">
    <source>
        <dbReference type="Proteomes" id="UP001342314"/>
    </source>
</evidence>
<feature type="compositionally biased region" description="Low complexity" evidence="11">
    <location>
        <begin position="146"/>
        <end position="156"/>
    </location>
</feature>
<comment type="domain">
    <text evidence="10">The DHHC domain is required for palmitoyltransferase activity.</text>
</comment>
<evidence type="ECO:0000256" key="10">
    <source>
        <dbReference type="RuleBase" id="RU079119"/>
    </source>
</evidence>
<feature type="domain" description="Palmitoyltransferase DHHC" evidence="12">
    <location>
        <begin position="369"/>
        <end position="456"/>
    </location>
</feature>
<dbReference type="GO" id="GO:0016020">
    <property type="term" value="C:membrane"/>
    <property type="evidence" value="ECO:0007669"/>
    <property type="project" value="UniProtKB-SubCell"/>
</dbReference>
<feature type="transmembrane region" description="Helical" evidence="10">
    <location>
        <begin position="375"/>
        <end position="401"/>
    </location>
</feature>
<feature type="transmembrane region" description="Helical" evidence="10">
    <location>
        <begin position="421"/>
        <end position="441"/>
    </location>
</feature>
<sequence>MFDGPAPLPPIDTAPPAPSGRTTPTPNVLSPRLRTQGPLITRVTSPMDPSLASEAGTLPLSPSLPSSSPHLSARPLSPLSTFSRRSSSDLLSALGPPGSPQQRSSQSQPYSGFSEEDVVADLAAGGARARGAVSPLGYNHGAHGRSASADSVAASVRPESRSVAPFEQDETTTSRALAQQPRGARHELPFSTLAPRTSLATKRSSRAAAAAPSGSTLHPPLTPVLSPTSRRPLRNYELHPRSSSRFLCGGRALTSRDTALPFGASLAVAVALPALWWAFSAQFLWDLLGPGGKASVFVFAYVVLVMWSSMLRTALADPGIVPRDLDPSPARKWVSRSHILQHEPGAILPAEDEGENSGGGEWRVEQKWCIGRRNYLPFLAFLAASLVSGCYALAFSAWHIYRRSTLEPTAGWAARWDTVGSFVVIGLTTACLVPLAGLAAYHARLCLTNRTTIEMLRPAASRAALSPLTSEPVLSNPWALSSAWRNFVFVACTPGAVAGRESWIDARGWAGRDAREGEEEMQGKKVEGV</sequence>
<dbReference type="Pfam" id="PF01529">
    <property type="entry name" value="DHHC"/>
    <property type="match status" value="1"/>
</dbReference>
<evidence type="ECO:0000313" key="13">
    <source>
        <dbReference type="EMBL" id="GJN94078.1"/>
    </source>
</evidence>
<keyword evidence="8 10" id="KW-0012">Acyltransferase</keyword>
<evidence type="ECO:0000256" key="5">
    <source>
        <dbReference type="ARBA" id="ARBA00023136"/>
    </source>
</evidence>
<feature type="transmembrane region" description="Helical" evidence="10">
    <location>
        <begin position="259"/>
        <end position="279"/>
    </location>
</feature>
<protein>
    <recommendedName>
        <fullName evidence="10">Palmitoyltransferase</fullName>
        <ecNumber evidence="10">2.3.1.225</ecNumber>
    </recommendedName>
</protein>
<dbReference type="InterPro" id="IPR001594">
    <property type="entry name" value="Palmitoyltrfase_DHHC"/>
</dbReference>
<comment type="similarity">
    <text evidence="10">Belongs to the DHHC palmitoyltransferase family.</text>
</comment>
<organism evidence="13 14">
    <name type="scientific">Rhodotorula paludigena</name>
    <dbReference type="NCBI Taxonomy" id="86838"/>
    <lineage>
        <taxon>Eukaryota</taxon>
        <taxon>Fungi</taxon>
        <taxon>Dikarya</taxon>
        <taxon>Basidiomycota</taxon>
        <taxon>Pucciniomycotina</taxon>
        <taxon>Microbotryomycetes</taxon>
        <taxon>Sporidiobolales</taxon>
        <taxon>Sporidiobolaceae</taxon>
        <taxon>Rhodotorula</taxon>
    </lineage>
</organism>
<evidence type="ECO:0000256" key="4">
    <source>
        <dbReference type="ARBA" id="ARBA00022989"/>
    </source>
</evidence>
<proteinExistence type="inferred from homology"/>
<dbReference type="GO" id="GO:0006612">
    <property type="term" value="P:protein targeting to membrane"/>
    <property type="evidence" value="ECO:0007669"/>
    <property type="project" value="TreeGrafter"/>
</dbReference>
<evidence type="ECO:0000256" key="9">
    <source>
        <dbReference type="ARBA" id="ARBA00048048"/>
    </source>
</evidence>
<keyword evidence="14" id="KW-1185">Reference proteome</keyword>
<feature type="region of interest" description="Disordered" evidence="11">
    <location>
        <begin position="1"/>
        <end position="114"/>
    </location>
</feature>
<dbReference type="AlphaFoldDB" id="A0AAV5GUY6"/>
<keyword evidence="6" id="KW-0564">Palmitate</keyword>
<evidence type="ECO:0000256" key="7">
    <source>
        <dbReference type="ARBA" id="ARBA00023288"/>
    </source>
</evidence>
<dbReference type="EC" id="2.3.1.225" evidence="10"/>
<keyword evidence="4 10" id="KW-1133">Transmembrane helix</keyword>
<evidence type="ECO:0000256" key="11">
    <source>
        <dbReference type="SAM" id="MobiDB-lite"/>
    </source>
</evidence>
<evidence type="ECO:0000256" key="3">
    <source>
        <dbReference type="ARBA" id="ARBA00022692"/>
    </source>
</evidence>
<dbReference type="InterPro" id="IPR039859">
    <property type="entry name" value="PFA4/ZDH16/20/ERF2-like"/>
</dbReference>
<keyword evidence="7" id="KW-0449">Lipoprotein</keyword>
<dbReference type="GO" id="GO:0005783">
    <property type="term" value="C:endoplasmic reticulum"/>
    <property type="evidence" value="ECO:0007669"/>
    <property type="project" value="TreeGrafter"/>
</dbReference>
<feature type="compositionally biased region" description="Pro residues" evidence="11">
    <location>
        <begin position="1"/>
        <end position="18"/>
    </location>
</feature>
<name>A0AAV5GUY6_9BASI</name>
<keyword evidence="5 10" id="KW-0472">Membrane</keyword>
<accession>A0AAV5GUY6</accession>
<comment type="catalytic activity">
    <reaction evidence="9 10">
        <text>L-cysteinyl-[protein] + hexadecanoyl-CoA = S-hexadecanoyl-L-cysteinyl-[protein] + CoA</text>
        <dbReference type="Rhea" id="RHEA:36683"/>
        <dbReference type="Rhea" id="RHEA-COMP:10131"/>
        <dbReference type="Rhea" id="RHEA-COMP:11032"/>
        <dbReference type="ChEBI" id="CHEBI:29950"/>
        <dbReference type="ChEBI" id="CHEBI:57287"/>
        <dbReference type="ChEBI" id="CHEBI:57379"/>
        <dbReference type="ChEBI" id="CHEBI:74151"/>
        <dbReference type="EC" id="2.3.1.225"/>
    </reaction>
</comment>
<keyword evidence="2 10" id="KW-0808">Transferase</keyword>
<evidence type="ECO:0000256" key="6">
    <source>
        <dbReference type="ARBA" id="ARBA00023139"/>
    </source>
</evidence>
<comment type="subcellular location">
    <subcellularLocation>
        <location evidence="1">Membrane</location>
        <topology evidence="1">Multi-pass membrane protein</topology>
    </subcellularLocation>
</comment>
<keyword evidence="3 10" id="KW-0812">Transmembrane</keyword>
<feature type="compositionally biased region" description="Low complexity" evidence="11">
    <location>
        <begin position="196"/>
        <end position="216"/>
    </location>
</feature>
<evidence type="ECO:0000256" key="2">
    <source>
        <dbReference type="ARBA" id="ARBA00022679"/>
    </source>
</evidence>
<reference evidence="13 14" key="1">
    <citation type="submission" date="2021-12" db="EMBL/GenBank/DDBJ databases">
        <title>High titer production of polyol ester of fatty acids by Rhodotorula paludigena BS15 towards product separation-free biomass refinery.</title>
        <authorList>
            <person name="Mano J."/>
            <person name="Ono H."/>
            <person name="Tanaka T."/>
            <person name="Naito K."/>
            <person name="Sushida H."/>
            <person name="Ike M."/>
            <person name="Tokuyasu K."/>
            <person name="Kitaoka M."/>
        </authorList>
    </citation>
    <scope>NUCLEOTIDE SEQUENCE [LARGE SCALE GENOMIC DNA]</scope>
    <source>
        <strain evidence="13 14">BS15</strain>
    </source>
</reference>
<dbReference type="Proteomes" id="UP001342314">
    <property type="component" value="Unassembled WGS sequence"/>
</dbReference>
<feature type="region of interest" description="Disordered" evidence="11">
    <location>
        <begin position="142"/>
        <end position="235"/>
    </location>
</feature>
<feature type="compositionally biased region" description="Low complexity" evidence="11">
    <location>
        <begin position="58"/>
        <end position="112"/>
    </location>
</feature>